<evidence type="ECO:0008006" key="3">
    <source>
        <dbReference type="Google" id="ProtNLM"/>
    </source>
</evidence>
<evidence type="ECO:0000313" key="2">
    <source>
        <dbReference type="Proteomes" id="UP000076727"/>
    </source>
</evidence>
<name>A0A165P4X3_9APHY</name>
<evidence type="ECO:0000313" key="1">
    <source>
        <dbReference type="EMBL" id="KZT67767.1"/>
    </source>
</evidence>
<gene>
    <name evidence="1" type="ORF">DAEQUDRAFT_812632</name>
</gene>
<dbReference type="AlphaFoldDB" id="A0A165P4X3"/>
<reference evidence="1 2" key="1">
    <citation type="journal article" date="2016" name="Mol. Biol. Evol.">
        <title>Comparative Genomics of Early-Diverging Mushroom-Forming Fungi Provides Insights into the Origins of Lignocellulose Decay Capabilities.</title>
        <authorList>
            <person name="Nagy L.G."/>
            <person name="Riley R."/>
            <person name="Tritt A."/>
            <person name="Adam C."/>
            <person name="Daum C."/>
            <person name="Floudas D."/>
            <person name="Sun H."/>
            <person name="Yadav J.S."/>
            <person name="Pangilinan J."/>
            <person name="Larsson K.H."/>
            <person name="Matsuura K."/>
            <person name="Barry K."/>
            <person name="Labutti K."/>
            <person name="Kuo R."/>
            <person name="Ohm R.A."/>
            <person name="Bhattacharya S.S."/>
            <person name="Shirouzu T."/>
            <person name="Yoshinaga Y."/>
            <person name="Martin F.M."/>
            <person name="Grigoriev I.V."/>
            <person name="Hibbett D.S."/>
        </authorList>
    </citation>
    <scope>NUCLEOTIDE SEQUENCE [LARGE SCALE GENOMIC DNA]</scope>
    <source>
        <strain evidence="1 2">L-15889</strain>
    </source>
</reference>
<dbReference type="OrthoDB" id="5541797at2759"/>
<dbReference type="Proteomes" id="UP000076727">
    <property type="component" value="Unassembled WGS sequence"/>
</dbReference>
<proteinExistence type="predicted"/>
<sequence>MSGIQRHVRTTTDRLLQNPNAFSTHILLGNVPRTAIPADIKRLCFKHKVDSVSHIALDYYRFTPTGRAWLTLNSSTHMRYTLKSLKGSVISGKLLDADAAHDPKNPVNRTRGVKGRLEAAERGLVTGSGPDGASTSHGRGVVIQGLPGKLTPEGLRSYLKDFKLAATEGGRKEIVKLDTPNLRLTIKSRFFVRLASVAEAHRLVRELHMTYFESKFYDNKYSLRAAVVY</sequence>
<dbReference type="SUPFAM" id="SSF54928">
    <property type="entry name" value="RNA-binding domain, RBD"/>
    <property type="match status" value="1"/>
</dbReference>
<accession>A0A165P4X3</accession>
<protein>
    <recommendedName>
        <fullName evidence="3">RRM domain-containing protein</fullName>
    </recommendedName>
</protein>
<dbReference type="GO" id="GO:0003676">
    <property type="term" value="F:nucleic acid binding"/>
    <property type="evidence" value="ECO:0007669"/>
    <property type="project" value="InterPro"/>
</dbReference>
<organism evidence="1 2">
    <name type="scientific">Daedalea quercina L-15889</name>
    <dbReference type="NCBI Taxonomy" id="1314783"/>
    <lineage>
        <taxon>Eukaryota</taxon>
        <taxon>Fungi</taxon>
        <taxon>Dikarya</taxon>
        <taxon>Basidiomycota</taxon>
        <taxon>Agaricomycotina</taxon>
        <taxon>Agaricomycetes</taxon>
        <taxon>Polyporales</taxon>
        <taxon>Fomitopsis</taxon>
    </lineage>
</organism>
<keyword evidence="2" id="KW-1185">Reference proteome</keyword>
<dbReference type="InterPro" id="IPR035979">
    <property type="entry name" value="RBD_domain_sf"/>
</dbReference>
<dbReference type="EMBL" id="KV429073">
    <property type="protein sequence ID" value="KZT67767.1"/>
    <property type="molecule type" value="Genomic_DNA"/>
</dbReference>